<organism evidence="4 5">
    <name type="scientific">Candidatus Viridilinea halotolerans</name>
    <dbReference type="NCBI Taxonomy" id="2491704"/>
    <lineage>
        <taxon>Bacteria</taxon>
        <taxon>Bacillati</taxon>
        <taxon>Chloroflexota</taxon>
        <taxon>Chloroflexia</taxon>
        <taxon>Chloroflexales</taxon>
        <taxon>Chloroflexineae</taxon>
        <taxon>Oscillochloridaceae</taxon>
        <taxon>Candidatus Viridilinea</taxon>
    </lineage>
</organism>
<proteinExistence type="predicted"/>
<dbReference type="Pfam" id="PF00072">
    <property type="entry name" value="Response_reg"/>
    <property type="match status" value="1"/>
</dbReference>
<gene>
    <name evidence="4" type="ORF">EI684_00820</name>
</gene>
<evidence type="ECO:0000313" key="4">
    <source>
        <dbReference type="EMBL" id="RRR78015.1"/>
    </source>
</evidence>
<evidence type="ECO:0000313" key="5">
    <source>
        <dbReference type="Proteomes" id="UP000280307"/>
    </source>
</evidence>
<dbReference type="Gene3D" id="3.40.50.2300">
    <property type="match status" value="1"/>
</dbReference>
<protein>
    <submittedName>
        <fullName evidence="4">Response regulator</fullName>
    </submittedName>
</protein>
<dbReference type="Proteomes" id="UP000280307">
    <property type="component" value="Unassembled WGS sequence"/>
</dbReference>
<dbReference type="PANTHER" id="PTHR44591">
    <property type="entry name" value="STRESS RESPONSE REGULATOR PROTEIN 1"/>
    <property type="match status" value="1"/>
</dbReference>
<dbReference type="SMART" id="SM00448">
    <property type="entry name" value="REC"/>
    <property type="match status" value="1"/>
</dbReference>
<reference evidence="4 5" key="1">
    <citation type="submission" date="2018-12" db="EMBL/GenBank/DDBJ databases">
        <title>Genome Sequence of Candidatus Viridilinea halotolerans isolated from saline sulfide-rich spring.</title>
        <authorList>
            <person name="Grouzdev D.S."/>
            <person name="Burganskaya E.I."/>
            <person name="Krutkina M.S."/>
            <person name="Sukhacheva M.V."/>
            <person name="Gorlenko V.M."/>
        </authorList>
    </citation>
    <scope>NUCLEOTIDE SEQUENCE [LARGE SCALE GENOMIC DNA]</scope>
    <source>
        <strain evidence="4">Chok-6</strain>
    </source>
</reference>
<dbReference type="PROSITE" id="PS50110">
    <property type="entry name" value="RESPONSE_REGULATORY"/>
    <property type="match status" value="1"/>
</dbReference>
<feature type="modified residue" description="4-aspartylphosphate" evidence="2">
    <location>
        <position position="52"/>
    </location>
</feature>
<name>A0A426UBA3_9CHLR</name>
<dbReference type="PANTHER" id="PTHR44591:SF3">
    <property type="entry name" value="RESPONSE REGULATORY DOMAIN-CONTAINING PROTEIN"/>
    <property type="match status" value="1"/>
</dbReference>
<dbReference type="AlphaFoldDB" id="A0A426UBA3"/>
<sequence length="151" mass="16364">MPTVLVVDDYAPNNRLLEFVLEQSGFAVIIASDGMHALSTLRDVPVDIVVTDLRMPRLNGLDLVQQLRADGQLCTLPIVMITASGRDSDATRATGLGVDAFLTRPVDSDDLVAVVRQLMTREASAEGSQLRECRRQAATRPGGGGNFMHSW</sequence>
<evidence type="ECO:0000259" key="3">
    <source>
        <dbReference type="PROSITE" id="PS50110"/>
    </source>
</evidence>
<dbReference type="InterPro" id="IPR050595">
    <property type="entry name" value="Bact_response_regulator"/>
</dbReference>
<dbReference type="SUPFAM" id="SSF52172">
    <property type="entry name" value="CheY-like"/>
    <property type="match status" value="1"/>
</dbReference>
<dbReference type="GO" id="GO:0000160">
    <property type="term" value="P:phosphorelay signal transduction system"/>
    <property type="evidence" value="ECO:0007669"/>
    <property type="project" value="InterPro"/>
</dbReference>
<dbReference type="EMBL" id="RSAS01000034">
    <property type="protein sequence ID" value="RRR78015.1"/>
    <property type="molecule type" value="Genomic_DNA"/>
</dbReference>
<accession>A0A426UBA3</accession>
<keyword evidence="1 2" id="KW-0597">Phosphoprotein</keyword>
<dbReference type="InterPro" id="IPR011006">
    <property type="entry name" value="CheY-like_superfamily"/>
</dbReference>
<evidence type="ECO:0000256" key="2">
    <source>
        <dbReference type="PROSITE-ProRule" id="PRU00169"/>
    </source>
</evidence>
<dbReference type="InterPro" id="IPR001789">
    <property type="entry name" value="Sig_transdc_resp-reg_receiver"/>
</dbReference>
<comment type="caution">
    <text evidence="4">The sequence shown here is derived from an EMBL/GenBank/DDBJ whole genome shotgun (WGS) entry which is preliminary data.</text>
</comment>
<evidence type="ECO:0000256" key="1">
    <source>
        <dbReference type="ARBA" id="ARBA00022553"/>
    </source>
</evidence>
<feature type="domain" description="Response regulatory" evidence="3">
    <location>
        <begin position="3"/>
        <end position="119"/>
    </location>
</feature>